<evidence type="ECO:0000256" key="5">
    <source>
        <dbReference type="RuleBase" id="RU362075"/>
    </source>
</evidence>
<organism evidence="7 8">
    <name type="scientific">Lentibacillus kimchii</name>
    <dbReference type="NCBI Taxonomy" id="1542911"/>
    <lineage>
        <taxon>Bacteria</taxon>
        <taxon>Bacillati</taxon>
        <taxon>Bacillota</taxon>
        <taxon>Bacilli</taxon>
        <taxon>Bacillales</taxon>
        <taxon>Bacillaceae</taxon>
        <taxon>Lentibacillus</taxon>
    </lineage>
</organism>
<dbReference type="InterPro" id="IPR002937">
    <property type="entry name" value="Amino_oxidase"/>
</dbReference>
<evidence type="ECO:0000313" key="8">
    <source>
        <dbReference type="Proteomes" id="UP001596620"/>
    </source>
</evidence>
<keyword evidence="2 5" id="KW-0125">Carotenoid biosynthesis</keyword>
<dbReference type="Pfam" id="PF01593">
    <property type="entry name" value="Amino_oxidase"/>
    <property type="match status" value="1"/>
</dbReference>
<evidence type="ECO:0000256" key="2">
    <source>
        <dbReference type="ARBA" id="ARBA00022746"/>
    </source>
</evidence>
<accession>A0ABW2UU26</accession>
<dbReference type="Gene3D" id="3.50.50.60">
    <property type="entry name" value="FAD/NAD(P)-binding domain"/>
    <property type="match status" value="2"/>
</dbReference>
<evidence type="ECO:0000256" key="3">
    <source>
        <dbReference type="ARBA" id="ARBA00023002"/>
    </source>
</evidence>
<gene>
    <name evidence="7" type="ORF">ACFQU8_08475</name>
</gene>
<keyword evidence="8" id="KW-1185">Reference proteome</keyword>
<comment type="pathway">
    <text evidence="1 5">Carotenoid biosynthesis.</text>
</comment>
<dbReference type="InterPro" id="IPR014105">
    <property type="entry name" value="Carotenoid/retinoid_OxRdtase"/>
</dbReference>
<evidence type="ECO:0000256" key="1">
    <source>
        <dbReference type="ARBA" id="ARBA00004829"/>
    </source>
</evidence>
<dbReference type="RefSeq" id="WP_382358787.1">
    <property type="nucleotide sequence ID" value="NZ_JBHTGR010000017.1"/>
</dbReference>
<dbReference type="PRINTS" id="PR00419">
    <property type="entry name" value="ADXRDTASE"/>
</dbReference>
<feature type="domain" description="Amine oxidase" evidence="6">
    <location>
        <begin position="12"/>
        <end position="494"/>
    </location>
</feature>
<comment type="similarity">
    <text evidence="4">Belongs to the carotenoid/retinoid oxidoreductase family. CrtN subfamily.</text>
</comment>
<reference evidence="8" key="1">
    <citation type="journal article" date="2019" name="Int. J. Syst. Evol. Microbiol.">
        <title>The Global Catalogue of Microorganisms (GCM) 10K type strain sequencing project: providing services to taxonomists for standard genome sequencing and annotation.</title>
        <authorList>
            <consortium name="The Broad Institute Genomics Platform"/>
            <consortium name="The Broad Institute Genome Sequencing Center for Infectious Disease"/>
            <person name="Wu L."/>
            <person name="Ma J."/>
        </authorList>
    </citation>
    <scope>NUCLEOTIDE SEQUENCE [LARGE SCALE GENOMIC DNA]</scope>
    <source>
        <strain evidence="8">JCM 30234</strain>
    </source>
</reference>
<evidence type="ECO:0000313" key="7">
    <source>
        <dbReference type="EMBL" id="MFC7747269.1"/>
    </source>
</evidence>
<dbReference type="NCBIfam" id="TIGR02734">
    <property type="entry name" value="crtI_fam"/>
    <property type="match status" value="1"/>
</dbReference>
<proteinExistence type="inferred from homology"/>
<sequence>MRKQVNVIGAGVAGLASAIRLQHAGYQVDVYEKESMPGGKMHRIEQDGYQFDLGPTIVMMPELYRKIFKLCGRDPDDYIPMEKLDPMYRVHFQDGTPSMAISSDLTDLMATIESISEEDAEGFLAYLQEIYKRFTVAKNYFIQRPFRRSRDFFNPFMLKQAMKLKTLDNADHFLSRYIQDERLKQMISFQTLYIGVSPYNGPSLYSMIPMIEFLYGVWFIKGGMHTMATAMERLFRELGGEIHYNAQVEEISIENGRADGIYVDGRKESADFVMCNADFPFAMKHLVQDSKAKGKYTDKKIDRMKYSCSCFLLYLGMDRKYDEVDQVHHFVFNDDLDKNLHDIFEGNKLESASFYVYIGSKADASMAPEGKDGLYILMPVSDLSTAKYAWDEETIQDYRRYILESLKTIKGFENVDEEIVTETYMTPKDFESKFNAYNGAAFGLQPTLSQSNHLRPQSKATHCENLYFTGSSTHPGAGVPIVLLSARIAVQELLYDDQGLMFDYGS</sequence>
<evidence type="ECO:0000256" key="4">
    <source>
        <dbReference type="ARBA" id="ARBA00038322"/>
    </source>
</evidence>
<dbReference type="SUPFAM" id="SSF51905">
    <property type="entry name" value="FAD/NAD(P)-binding domain"/>
    <property type="match status" value="1"/>
</dbReference>
<keyword evidence="3 5" id="KW-0560">Oxidoreductase</keyword>
<dbReference type="PANTHER" id="PTHR43734">
    <property type="entry name" value="PHYTOENE DESATURASE"/>
    <property type="match status" value="1"/>
</dbReference>
<evidence type="ECO:0000259" key="6">
    <source>
        <dbReference type="Pfam" id="PF01593"/>
    </source>
</evidence>
<dbReference type="InterPro" id="IPR036188">
    <property type="entry name" value="FAD/NAD-bd_sf"/>
</dbReference>
<dbReference type="Proteomes" id="UP001596620">
    <property type="component" value="Unassembled WGS sequence"/>
</dbReference>
<protein>
    <submittedName>
        <fullName evidence="7">Phytoene desaturase family protein</fullName>
    </submittedName>
</protein>
<name>A0ABW2UU26_9BACI</name>
<dbReference type="PANTHER" id="PTHR43734:SF1">
    <property type="entry name" value="PHYTOENE DESATURASE"/>
    <property type="match status" value="1"/>
</dbReference>
<comment type="caution">
    <text evidence="7">The sequence shown here is derived from an EMBL/GenBank/DDBJ whole genome shotgun (WGS) entry which is preliminary data.</text>
</comment>
<dbReference type="EMBL" id="JBHTGR010000017">
    <property type="protein sequence ID" value="MFC7747269.1"/>
    <property type="molecule type" value="Genomic_DNA"/>
</dbReference>